<sequence length="333" mass="37922">MSRPDVLECCRGRGVENGTASFNSLSLSAMKTIKNNDKPNLVKDFVKCLGNNKTEKTGTTDIALNTKGNYRNCSMYKDLLKSIKNDFFTYLKNLFKKKRTAASHVLVIAILDERRNKKPYPLPIHYIPYKSLRDQQVRDLTIPIKKAMTEAGMKVVGTVTDGEFNSLRSQGDTGPLHIWQLIHDCRERHSSKMKQESSDFTCYLYVPEVYPATNTIHYERGDHNHILKPIATSTRGCKNASLDPEAFDKAMMDKNTGLTHASLTGQRSQSVEDAEKLYQVAVSMEQNNFDKEAEYVRTIAGWHEASDGRDLSQLQRSKFNYQMLNYIIDDFIP</sequence>
<dbReference type="OrthoDB" id="5980952at2759"/>
<dbReference type="EMBL" id="CACVKT020002567">
    <property type="protein sequence ID" value="CAC5378339.1"/>
    <property type="molecule type" value="Genomic_DNA"/>
</dbReference>
<protein>
    <submittedName>
        <fullName evidence="1">Uncharacterized protein</fullName>
    </submittedName>
</protein>
<name>A0A6J8B6X5_MYTCO</name>
<keyword evidence="2" id="KW-1185">Reference proteome</keyword>
<dbReference type="Proteomes" id="UP000507470">
    <property type="component" value="Unassembled WGS sequence"/>
</dbReference>
<reference evidence="1 2" key="1">
    <citation type="submission" date="2020-06" db="EMBL/GenBank/DDBJ databases">
        <authorList>
            <person name="Li R."/>
            <person name="Bekaert M."/>
        </authorList>
    </citation>
    <scope>NUCLEOTIDE SEQUENCE [LARGE SCALE GENOMIC DNA]</scope>
    <source>
        <strain evidence="2">wild</strain>
    </source>
</reference>
<organism evidence="1 2">
    <name type="scientific">Mytilus coruscus</name>
    <name type="common">Sea mussel</name>
    <dbReference type="NCBI Taxonomy" id="42192"/>
    <lineage>
        <taxon>Eukaryota</taxon>
        <taxon>Metazoa</taxon>
        <taxon>Spiralia</taxon>
        <taxon>Lophotrochozoa</taxon>
        <taxon>Mollusca</taxon>
        <taxon>Bivalvia</taxon>
        <taxon>Autobranchia</taxon>
        <taxon>Pteriomorphia</taxon>
        <taxon>Mytilida</taxon>
        <taxon>Mytiloidea</taxon>
        <taxon>Mytilidae</taxon>
        <taxon>Mytilinae</taxon>
        <taxon>Mytilus</taxon>
    </lineage>
</organism>
<accession>A0A6J8B6X5</accession>
<gene>
    <name evidence="1" type="ORF">MCOR_14550</name>
</gene>
<evidence type="ECO:0000313" key="2">
    <source>
        <dbReference type="Proteomes" id="UP000507470"/>
    </source>
</evidence>
<dbReference type="AlphaFoldDB" id="A0A6J8B6X5"/>
<proteinExistence type="predicted"/>
<evidence type="ECO:0000313" key="1">
    <source>
        <dbReference type="EMBL" id="CAC5378339.1"/>
    </source>
</evidence>